<dbReference type="EMBL" id="CP000153">
    <property type="protein sequence ID" value="ABB44103.1"/>
    <property type="molecule type" value="Genomic_DNA"/>
</dbReference>
<dbReference type="InterPro" id="IPR050572">
    <property type="entry name" value="Fe-S_Ferredoxin"/>
</dbReference>
<dbReference type="OrthoDB" id="9808559at2"/>
<dbReference type="PANTHER" id="PTHR43687">
    <property type="entry name" value="ADENYLYLSULFATE REDUCTASE, BETA SUBUNIT"/>
    <property type="match status" value="1"/>
</dbReference>
<dbReference type="Proteomes" id="UP000002714">
    <property type="component" value="Chromosome"/>
</dbReference>
<reference evidence="6 7" key="1">
    <citation type="journal article" date="2008" name="Appl. Environ. Microbiol.">
        <title>Genome of the epsilonproteobacterial chemolithoautotroph Sulfurimonas denitrificans.</title>
        <authorList>
            <person name="Sievert S.M."/>
            <person name="Scott K.M."/>
            <person name="Klotz M.G."/>
            <person name="Chain P.S.G."/>
            <person name="Hauser L.J."/>
            <person name="Hemp J."/>
            <person name="Huegler M."/>
            <person name="Land M."/>
            <person name="Lapidus A."/>
            <person name="Larimer F.W."/>
            <person name="Lucas S."/>
            <person name="Malfatti S.A."/>
            <person name="Meyer F."/>
            <person name="Paulsen I.T."/>
            <person name="Ren Q."/>
            <person name="Simon J."/>
            <person name="Bailey K."/>
            <person name="Diaz E."/>
            <person name="Fitzpatrick K.A."/>
            <person name="Glover B."/>
            <person name="Gwatney N."/>
            <person name="Korajkic A."/>
            <person name="Long A."/>
            <person name="Mobberley J.M."/>
            <person name="Pantry S.N."/>
            <person name="Pazder G."/>
            <person name="Peterson S."/>
            <person name="Quintanilla J.D."/>
            <person name="Sprinkle R."/>
            <person name="Stephens J."/>
            <person name="Thomas P."/>
            <person name="Vaughn R."/>
            <person name="Weber M.J."/>
            <person name="Wooten L.L."/>
        </authorList>
    </citation>
    <scope>NUCLEOTIDE SEQUENCE [LARGE SCALE GENOMIC DNA]</scope>
    <source>
        <strain evidence="7">ATCC 33889 / DSM 1251</strain>
    </source>
</reference>
<dbReference type="eggNOG" id="COG1145">
    <property type="taxonomic scope" value="Bacteria"/>
</dbReference>
<evidence type="ECO:0000256" key="1">
    <source>
        <dbReference type="ARBA" id="ARBA00022485"/>
    </source>
</evidence>
<dbReference type="KEGG" id="tdn:Suden_0824"/>
<dbReference type="InterPro" id="IPR017900">
    <property type="entry name" value="4Fe4S_Fe_S_CS"/>
</dbReference>
<dbReference type="HOGENOM" id="CLU_035912_0_0_7"/>
<dbReference type="PROSITE" id="PS51379">
    <property type="entry name" value="4FE4S_FER_2"/>
    <property type="match status" value="3"/>
</dbReference>
<proteinExistence type="predicted"/>
<dbReference type="InterPro" id="IPR017896">
    <property type="entry name" value="4Fe4S_Fe-S-bd"/>
</dbReference>
<keyword evidence="3" id="KW-0408">Iron</keyword>
<feature type="domain" description="4Fe-4S ferredoxin-type" evidence="5">
    <location>
        <begin position="234"/>
        <end position="263"/>
    </location>
</feature>
<dbReference type="PANTHER" id="PTHR43687:SF1">
    <property type="entry name" value="FERREDOXIN III"/>
    <property type="match status" value="1"/>
</dbReference>
<keyword evidence="7" id="KW-1185">Reference proteome</keyword>
<keyword evidence="4" id="KW-0411">Iron-sulfur</keyword>
<sequence length="557" mass="62611">MQEFIYYSDKGLDFPLPEHIYVASTHNKDEKTNFIVSNSDEVHGEVIADEIDFYISNSKDPIAKKIKNVEKLYEINAIRFDMAQDISFSQDVSREVLLIASAKQKESFLKAMVPDEFNLFHVLPDAIKSISGHIGALKAVVNDTFKDATLNISQIVWFKRDKSQKERSGVFDPLESSIDSTLATLRKNLTNYDYKKFTLYDQNICQYHERRVEICSKCEEVCPSVAIVKDNTTKHLTFSQIDCHGCGGCISVCPSGALDYAPTSRESIFTMAKLFRSNIVLVIPRIISLKGLEVSLRENILPLKIEGEKFLHESTFLTLLQESGSQVIFYSDFLSKGVKDSISILNQIYQKKYNKDAILVAANKEELQKAIDKVELIPESKYSYNEIGSRKREVFSLRLSHMIGEEDLGVVTTGEHVHYAKVKVDQDKCTLCLACVGACNVDALVADPKTYELRLNASLCTSCGYCEPSCPEKDCLTLKRDIIELKPSWFKEVTLAKDTLFACVECGVEFATTKSVEKIAAMMGPIFASFSPIKQRTLYCCENCKPKVMIKGGLLNA</sequence>
<evidence type="ECO:0000313" key="6">
    <source>
        <dbReference type="EMBL" id="ABB44103.1"/>
    </source>
</evidence>
<dbReference type="Gene3D" id="3.30.70.20">
    <property type="match status" value="2"/>
</dbReference>
<gene>
    <name evidence="6" type="ordered locus">Suden_0824</name>
</gene>
<name>Q30SC8_SULDN</name>
<dbReference type="AlphaFoldDB" id="Q30SC8"/>
<organism evidence="6 7">
    <name type="scientific">Sulfurimonas denitrificans (strain ATCC 33889 / DSM 1251)</name>
    <name type="common">Thiomicrospira denitrificans (strain ATCC 33889 / DSM 1251)</name>
    <dbReference type="NCBI Taxonomy" id="326298"/>
    <lineage>
        <taxon>Bacteria</taxon>
        <taxon>Pseudomonadati</taxon>
        <taxon>Campylobacterota</taxon>
        <taxon>Epsilonproteobacteria</taxon>
        <taxon>Campylobacterales</taxon>
        <taxon>Sulfurimonadaceae</taxon>
        <taxon>Sulfurimonas</taxon>
    </lineage>
</organism>
<dbReference type="eggNOG" id="COG2221">
    <property type="taxonomic scope" value="Bacteria"/>
</dbReference>
<protein>
    <submittedName>
        <fullName evidence="6">4Fe-4S ferredoxin, iron-sulfur binding</fullName>
    </submittedName>
</protein>
<keyword evidence="2" id="KW-0479">Metal-binding</keyword>
<evidence type="ECO:0000313" key="7">
    <source>
        <dbReference type="Proteomes" id="UP000002714"/>
    </source>
</evidence>
<dbReference type="GO" id="GO:0051539">
    <property type="term" value="F:4 iron, 4 sulfur cluster binding"/>
    <property type="evidence" value="ECO:0007669"/>
    <property type="project" value="UniProtKB-KW"/>
</dbReference>
<dbReference type="Pfam" id="PF12838">
    <property type="entry name" value="Fer4_7"/>
    <property type="match status" value="1"/>
</dbReference>
<evidence type="ECO:0000259" key="5">
    <source>
        <dbReference type="PROSITE" id="PS51379"/>
    </source>
</evidence>
<dbReference type="RefSeq" id="WP_011372455.1">
    <property type="nucleotide sequence ID" value="NC_007575.1"/>
</dbReference>
<dbReference type="Pfam" id="PF13237">
    <property type="entry name" value="Fer4_10"/>
    <property type="match status" value="1"/>
</dbReference>
<dbReference type="PROSITE" id="PS00198">
    <property type="entry name" value="4FE4S_FER_1"/>
    <property type="match status" value="2"/>
</dbReference>
<evidence type="ECO:0000256" key="2">
    <source>
        <dbReference type="ARBA" id="ARBA00022723"/>
    </source>
</evidence>
<evidence type="ECO:0000256" key="3">
    <source>
        <dbReference type="ARBA" id="ARBA00023004"/>
    </source>
</evidence>
<keyword evidence="1" id="KW-0004">4Fe-4S</keyword>
<evidence type="ECO:0000256" key="4">
    <source>
        <dbReference type="ARBA" id="ARBA00023014"/>
    </source>
</evidence>
<dbReference type="GO" id="GO:0046872">
    <property type="term" value="F:metal ion binding"/>
    <property type="evidence" value="ECO:0007669"/>
    <property type="project" value="UniProtKB-KW"/>
</dbReference>
<dbReference type="SUPFAM" id="SSF54862">
    <property type="entry name" value="4Fe-4S ferredoxins"/>
    <property type="match status" value="1"/>
</dbReference>
<feature type="domain" description="4Fe-4S ferredoxin-type" evidence="5">
    <location>
        <begin position="451"/>
        <end position="481"/>
    </location>
</feature>
<dbReference type="STRING" id="326298.Suden_0824"/>
<accession>Q30SC8</accession>
<feature type="domain" description="4Fe-4S ferredoxin-type" evidence="5">
    <location>
        <begin position="420"/>
        <end position="449"/>
    </location>
</feature>